<feature type="non-terminal residue" evidence="1">
    <location>
        <position position="1"/>
    </location>
</feature>
<accession>A0ACC1H7C1</accession>
<gene>
    <name evidence="1" type="ORF">EV182_007722</name>
</gene>
<name>A0ACC1H7C1_9FUNG</name>
<evidence type="ECO:0000313" key="1">
    <source>
        <dbReference type="EMBL" id="KAJ1671283.1"/>
    </source>
</evidence>
<evidence type="ECO:0000313" key="2">
    <source>
        <dbReference type="Proteomes" id="UP001145114"/>
    </source>
</evidence>
<organism evidence="1 2">
    <name type="scientific">Spiromyces aspiralis</name>
    <dbReference type="NCBI Taxonomy" id="68401"/>
    <lineage>
        <taxon>Eukaryota</taxon>
        <taxon>Fungi</taxon>
        <taxon>Fungi incertae sedis</taxon>
        <taxon>Zoopagomycota</taxon>
        <taxon>Kickxellomycotina</taxon>
        <taxon>Kickxellomycetes</taxon>
        <taxon>Kickxellales</taxon>
        <taxon>Kickxellaceae</taxon>
        <taxon>Spiromyces</taxon>
    </lineage>
</organism>
<sequence length="85" mass="9616">HAQDCSTDTLRKKGSGATLTIKSYELGIMVPCQFVGEQGDACFYIADHNSSSENLVHPEHFFSLPFRLDWTPYQPGEKPWINDIQ</sequence>
<proteinExistence type="predicted"/>
<dbReference type="EMBL" id="JAMZIH010008827">
    <property type="protein sequence ID" value="KAJ1671283.1"/>
    <property type="molecule type" value="Genomic_DNA"/>
</dbReference>
<keyword evidence="2" id="KW-1185">Reference proteome</keyword>
<dbReference type="Proteomes" id="UP001145114">
    <property type="component" value="Unassembled WGS sequence"/>
</dbReference>
<protein>
    <submittedName>
        <fullName evidence="1">Uncharacterized protein</fullName>
    </submittedName>
</protein>
<comment type="caution">
    <text evidence="1">The sequence shown here is derived from an EMBL/GenBank/DDBJ whole genome shotgun (WGS) entry which is preliminary data.</text>
</comment>
<reference evidence="1" key="1">
    <citation type="submission" date="2022-06" db="EMBL/GenBank/DDBJ databases">
        <title>Phylogenomic reconstructions and comparative analyses of Kickxellomycotina fungi.</title>
        <authorList>
            <person name="Reynolds N.K."/>
            <person name="Stajich J.E."/>
            <person name="Barry K."/>
            <person name="Grigoriev I.V."/>
            <person name="Crous P."/>
            <person name="Smith M.E."/>
        </authorList>
    </citation>
    <scope>NUCLEOTIDE SEQUENCE</scope>
    <source>
        <strain evidence="1">RSA 2271</strain>
    </source>
</reference>